<comment type="function">
    <text evidence="2">Component of the endosomal sorting complex required for transport II (ESCRT-II), which is required for multivesicular body (MVB) formation and sorting of endosomal cargo proteins into MVBs.</text>
</comment>
<dbReference type="Gene3D" id="1.10.10.10">
    <property type="entry name" value="Winged helix-like DNA-binding domain superfamily/Winged helix DNA-binding domain"/>
    <property type="match status" value="2"/>
</dbReference>
<protein>
    <recommendedName>
        <fullName evidence="2">Vacuolar protein sorting-associated protein</fullName>
    </recommendedName>
</protein>
<dbReference type="Pfam" id="PF04157">
    <property type="entry name" value="EAP30"/>
    <property type="match status" value="1"/>
</dbReference>
<keyword evidence="2" id="KW-0813">Transport</keyword>
<dbReference type="GO" id="GO:0043328">
    <property type="term" value="P:protein transport to vacuole involved in ubiquitin-dependent protein catabolic process via the multivesicular body sorting pathway"/>
    <property type="evidence" value="ECO:0007669"/>
    <property type="project" value="TreeGrafter"/>
</dbReference>
<dbReference type="PANTHER" id="PTHR12806">
    <property type="entry name" value="EAP30 SUBUNIT OF ELL COMPLEX"/>
    <property type="match status" value="1"/>
</dbReference>
<dbReference type="FunFam" id="1.10.10.10:FF:000085">
    <property type="entry name" value="Vacuolar-sorting protein SNF8"/>
    <property type="match status" value="1"/>
</dbReference>
<keyword evidence="4" id="KW-1185">Reference proteome</keyword>
<dbReference type="SUPFAM" id="SSF46785">
    <property type="entry name" value="Winged helix' DNA-binding domain"/>
    <property type="match status" value="2"/>
</dbReference>
<comment type="subunit">
    <text evidence="2">Component of the endosomal sorting complex required for transport II (ESCRT-II).</text>
</comment>
<keyword evidence="2" id="KW-0653">Protein transport</keyword>
<dbReference type="InterPro" id="IPR016689">
    <property type="entry name" value="ESCRT-2_cplx_Snf8"/>
</dbReference>
<evidence type="ECO:0000313" key="3">
    <source>
        <dbReference type="EMBL" id="SZX79398.1"/>
    </source>
</evidence>
<dbReference type="Gene3D" id="6.10.140.180">
    <property type="match status" value="1"/>
</dbReference>
<evidence type="ECO:0000256" key="2">
    <source>
        <dbReference type="PIRNR" id="PIRNR017215"/>
    </source>
</evidence>
<evidence type="ECO:0000313" key="4">
    <source>
        <dbReference type="Proteomes" id="UP000256970"/>
    </source>
</evidence>
<dbReference type="GO" id="GO:0000814">
    <property type="term" value="C:ESCRT II complex"/>
    <property type="evidence" value="ECO:0007669"/>
    <property type="project" value="UniProtKB-UniRule"/>
</dbReference>
<organism evidence="3 4">
    <name type="scientific">Tetradesmus obliquus</name>
    <name type="common">Green alga</name>
    <name type="synonym">Acutodesmus obliquus</name>
    <dbReference type="NCBI Taxonomy" id="3088"/>
    <lineage>
        <taxon>Eukaryota</taxon>
        <taxon>Viridiplantae</taxon>
        <taxon>Chlorophyta</taxon>
        <taxon>core chlorophytes</taxon>
        <taxon>Chlorophyceae</taxon>
        <taxon>CS clade</taxon>
        <taxon>Sphaeropleales</taxon>
        <taxon>Scenedesmaceae</taxon>
        <taxon>Tetradesmus</taxon>
    </lineage>
</organism>
<dbReference type="Proteomes" id="UP000256970">
    <property type="component" value="Unassembled WGS sequence"/>
</dbReference>
<name>A0A383WPL4_TETOB</name>
<dbReference type="STRING" id="3088.A0A383WPL4"/>
<dbReference type="InterPro" id="IPR036388">
    <property type="entry name" value="WH-like_DNA-bd_sf"/>
</dbReference>
<dbReference type="InterPro" id="IPR036390">
    <property type="entry name" value="WH_DNA-bd_sf"/>
</dbReference>
<dbReference type="EMBL" id="FNXT01001366">
    <property type="protein sequence ID" value="SZX79398.1"/>
    <property type="molecule type" value="Genomic_DNA"/>
</dbReference>
<dbReference type="PIRSF" id="PIRSF017215">
    <property type="entry name" value="ESCRT2_Vps22"/>
    <property type="match status" value="1"/>
</dbReference>
<evidence type="ECO:0000256" key="1">
    <source>
        <dbReference type="ARBA" id="ARBA00009834"/>
    </source>
</evidence>
<sequence>MRRRPGIAGIQRDVATREQYRSAGEEVRRASLQQMKAQLVIFKSSLEAFALQHKADIRADPVFRAQFHTMCANIGVDPLASNKGMWAELLGFGDFYYELGVQLVEACLASRQLNGGLMELGALRAAVERRRGSRSDPVSEDDIVRAVRKLKVLGGGIDIVTIGRGTYIRSVPGEFNTDKNKVMELAQAAGYISAGQLASTAGWSSQRCERVLAELLKEGMAMIDDGAPDKLRLYWFPALMPQQQQ</sequence>
<accession>A0A383WPL4</accession>
<gene>
    <name evidence="3" type="ORF">BQ4739_LOCUS19677</name>
</gene>
<dbReference type="PANTHER" id="PTHR12806:SF0">
    <property type="entry name" value="VACUOLAR-SORTING PROTEIN SNF8"/>
    <property type="match status" value="1"/>
</dbReference>
<reference evidence="3 4" key="1">
    <citation type="submission" date="2016-10" db="EMBL/GenBank/DDBJ databases">
        <authorList>
            <person name="Cai Z."/>
        </authorList>
    </citation>
    <scope>NUCLEOTIDE SEQUENCE [LARGE SCALE GENOMIC DNA]</scope>
</reference>
<proteinExistence type="inferred from homology"/>
<comment type="similarity">
    <text evidence="1 2">Belongs to the SNF8 family.</text>
</comment>
<dbReference type="InterPro" id="IPR040608">
    <property type="entry name" value="Snf8/Vps36"/>
</dbReference>
<dbReference type="AlphaFoldDB" id="A0A383WPL4"/>